<organism evidence="2 3">
    <name type="scientific">Candidatus Synechococcus spongiarum</name>
    <dbReference type="NCBI Taxonomy" id="431041"/>
    <lineage>
        <taxon>Bacteria</taxon>
        <taxon>Bacillati</taxon>
        <taxon>Cyanobacteriota</taxon>
        <taxon>Cyanophyceae</taxon>
        <taxon>Synechococcales</taxon>
        <taxon>Synechococcaceae</taxon>
        <taxon>Synechococcus</taxon>
    </lineage>
</organism>
<dbReference type="SUPFAM" id="SSF54593">
    <property type="entry name" value="Glyoxalase/Bleomycin resistance protein/Dihydroxybiphenyl dioxygenase"/>
    <property type="match status" value="1"/>
</dbReference>
<dbReference type="InterPro" id="IPR037523">
    <property type="entry name" value="VOC_core"/>
</dbReference>
<feature type="domain" description="VOC" evidence="1">
    <location>
        <begin position="11"/>
        <end position="129"/>
    </location>
</feature>
<dbReference type="EMBL" id="FITM01000092">
    <property type="protein sequence ID" value="CZB17560.1"/>
    <property type="molecule type" value="Genomic_DNA"/>
</dbReference>
<evidence type="ECO:0000313" key="3">
    <source>
        <dbReference type="Proteomes" id="UP000182631"/>
    </source>
</evidence>
<dbReference type="InterPro" id="IPR029068">
    <property type="entry name" value="Glyas_Bleomycin-R_OHBP_Dase"/>
</dbReference>
<gene>
    <name evidence="2" type="ORF">FLM9_809</name>
</gene>
<dbReference type="InterPro" id="IPR041581">
    <property type="entry name" value="Glyoxalase_6"/>
</dbReference>
<dbReference type="RefSeq" id="WP_074457324.1">
    <property type="nucleotide sequence ID" value="NZ_FITM01000092.1"/>
</dbReference>
<dbReference type="PROSITE" id="PS51819">
    <property type="entry name" value="VOC"/>
    <property type="match status" value="1"/>
</dbReference>
<keyword evidence="3" id="KW-1185">Reference proteome</keyword>
<name>A0A161KAA8_9SYNE</name>
<sequence length="135" mass="14672">MVEPARPDGVAPHCCLVLGSRNPRRLAGFYADLMGGESAAVVPFVPGGAVTVRLPTGMDMVLYRPSRRRPQPRQNGGLALCLRCADLESIRQRATALGGQVLEPIREASFGREQWLLDLEGNPVLLWEAPTDRPA</sequence>
<proteinExistence type="predicted"/>
<accession>A0A161KAA8</accession>
<dbReference type="OrthoDB" id="555548at2"/>
<protein>
    <recommendedName>
        <fullName evidence="1">VOC domain-containing protein</fullName>
    </recommendedName>
</protein>
<dbReference type="AlphaFoldDB" id="A0A161KAA8"/>
<evidence type="ECO:0000313" key="2">
    <source>
        <dbReference type="EMBL" id="CZB17560.1"/>
    </source>
</evidence>
<evidence type="ECO:0000259" key="1">
    <source>
        <dbReference type="PROSITE" id="PS51819"/>
    </source>
</evidence>
<reference evidence="3" key="1">
    <citation type="submission" date="2016-02" db="EMBL/GenBank/DDBJ databases">
        <authorList>
            <person name="liu f."/>
        </authorList>
    </citation>
    <scope>NUCLEOTIDE SEQUENCE [LARGE SCALE GENOMIC DNA]</scope>
</reference>
<dbReference type="Pfam" id="PF18029">
    <property type="entry name" value="Glyoxalase_6"/>
    <property type="match status" value="1"/>
</dbReference>
<dbReference type="Proteomes" id="UP000182631">
    <property type="component" value="Unassembled WGS sequence"/>
</dbReference>
<dbReference type="Gene3D" id="3.10.180.10">
    <property type="entry name" value="2,3-Dihydroxybiphenyl 1,2-Dioxygenase, domain 1"/>
    <property type="match status" value="1"/>
</dbReference>